<organism evidence="1">
    <name type="scientific">Rhizophora mucronata</name>
    <name type="common">Asiatic mangrove</name>
    <dbReference type="NCBI Taxonomy" id="61149"/>
    <lineage>
        <taxon>Eukaryota</taxon>
        <taxon>Viridiplantae</taxon>
        <taxon>Streptophyta</taxon>
        <taxon>Embryophyta</taxon>
        <taxon>Tracheophyta</taxon>
        <taxon>Spermatophyta</taxon>
        <taxon>Magnoliopsida</taxon>
        <taxon>eudicotyledons</taxon>
        <taxon>Gunneridae</taxon>
        <taxon>Pentapetalae</taxon>
        <taxon>rosids</taxon>
        <taxon>fabids</taxon>
        <taxon>Malpighiales</taxon>
        <taxon>Rhizophoraceae</taxon>
        <taxon>Rhizophora</taxon>
    </lineage>
</organism>
<proteinExistence type="predicted"/>
<dbReference type="EMBL" id="GGEC01088532">
    <property type="protein sequence ID" value="MBX69016.1"/>
    <property type="molecule type" value="Transcribed_RNA"/>
</dbReference>
<accession>A0A2P2QPQ4</accession>
<reference evidence="1" key="1">
    <citation type="submission" date="2018-02" db="EMBL/GenBank/DDBJ databases">
        <title>Rhizophora mucronata_Transcriptome.</title>
        <authorList>
            <person name="Meera S.P."/>
            <person name="Sreeshan A."/>
            <person name="Augustine A."/>
        </authorList>
    </citation>
    <scope>NUCLEOTIDE SEQUENCE</scope>
    <source>
        <tissue evidence="1">Leaf</tissue>
    </source>
</reference>
<sequence length="23" mass="2524">MLLPITFFLLGFSGTTVMHGIVE</sequence>
<dbReference type="AlphaFoldDB" id="A0A2P2QPQ4"/>
<protein>
    <submittedName>
        <fullName evidence="1">Uncharacterized protein</fullName>
    </submittedName>
</protein>
<evidence type="ECO:0000313" key="1">
    <source>
        <dbReference type="EMBL" id="MBX69016.1"/>
    </source>
</evidence>
<name>A0A2P2QPQ4_RHIMU</name>